<feature type="region of interest" description="Disordered" evidence="1">
    <location>
        <begin position="43"/>
        <end position="62"/>
    </location>
</feature>
<reference evidence="3" key="1">
    <citation type="journal article" date="2019" name="Int. J. Syst. Evol. Microbiol.">
        <title>The Global Catalogue of Microorganisms (GCM) 10K type strain sequencing project: providing services to taxonomists for standard genome sequencing and annotation.</title>
        <authorList>
            <consortium name="The Broad Institute Genomics Platform"/>
            <consortium name="The Broad Institute Genome Sequencing Center for Infectious Disease"/>
            <person name="Wu L."/>
            <person name="Ma J."/>
        </authorList>
    </citation>
    <scope>NUCLEOTIDE SEQUENCE [LARGE SCALE GENOMIC DNA]</scope>
    <source>
        <strain evidence="3">JCM 17656</strain>
    </source>
</reference>
<dbReference type="Proteomes" id="UP001500707">
    <property type="component" value="Unassembled WGS sequence"/>
</dbReference>
<organism evidence="2 3">
    <name type="scientific">Streptomyces osmaniensis</name>
    <dbReference type="NCBI Taxonomy" id="593134"/>
    <lineage>
        <taxon>Bacteria</taxon>
        <taxon>Bacillati</taxon>
        <taxon>Actinomycetota</taxon>
        <taxon>Actinomycetes</taxon>
        <taxon>Kitasatosporales</taxon>
        <taxon>Streptomycetaceae</taxon>
        <taxon>Streptomyces</taxon>
    </lineage>
</organism>
<gene>
    <name evidence="2" type="ORF">GCM10022295_86170</name>
</gene>
<comment type="caution">
    <text evidence="2">The sequence shown here is derived from an EMBL/GenBank/DDBJ whole genome shotgun (WGS) entry which is preliminary data.</text>
</comment>
<proteinExistence type="predicted"/>
<accession>A0ABP6YUR3</accession>
<sequence length="156" mass="16671">MTTTVVSDAERLLTAHHRPVTRDDYGKTIVAGFAVTGGLGGTARVSHATPQPDLMDPERPSDDELAEARHQMVNAYAQTLAEAGWSRVERRGANSRYPYLLASGAPQEASGRGVCGRTEAVSGTTYPPCVREADHREAFCRSAAGDLFLAPCTGRP</sequence>
<dbReference type="EMBL" id="BAABCE010000027">
    <property type="protein sequence ID" value="GAA3591290.1"/>
    <property type="molecule type" value="Genomic_DNA"/>
</dbReference>
<dbReference type="RefSeq" id="WP_346186373.1">
    <property type="nucleotide sequence ID" value="NZ_BAABCE010000027.1"/>
</dbReference>
<evidence type="ECO:0000313" key="3">
    <source>
        <dbReference type="Proteomes" id="UP001500707"/>
    </source>
</evidence>
<protein>
    <submittedName>
        <fullName evidence="2">Uncharacterized protein</fullName>
    </submittedName>
</protein>
<name>A0ABP6YUR3_9ACTN</name>
<keyword evidence="3" id="KW-1185">Reference proteome</keyword>
<evidence type="ECO:0000313" key="2">
    <source>
        <dbReference type="EMBL" id="GAA3591290.1"/>
    </source>
</evidence>
<evidence type="ECO:0000256" key="1">
    <source>
        <dbReference type="SAM" id="MobiDB-lite"/>
    </source>
</evidence>